<dbReference type="AlphaFoldDB" id="A0A2S4RQ71"/>
<dbReference type="Gene3D" id="3.40.50.10490">
    <property type="entry name" value="Glucose-6-phosphate isomerase like protein, domain 1"/>
    <property type="match status" value="2"/>
</dbReference>
<dbReference type="PROSITE" id="PS51464">
    <property type="entry name" value="SIS"/>
    <property type="match status" value="1"/>
</dbReference>
<evidence type="ECO:0000313" key="3">
    <source>
        <dbReference type="Proteomes" id="UP000237003"/>
    </source>
</evidence>
<dbReference type="Pfam" id="PF01380">
    <property type="entry name" value="SIS"/>
    <property type="match status" value="1"/>
</dbReference>
<dbReference type="PANTHER" id="PTHR10937:SF4">
    <property type="entry name" value="GLUCOSAMINE-6-PHOSPHATE DEAMINASE"/>
    <property type="match status" value="1"/>
</dbReference>
<evidence type="ECO:0000259" key="1">
    <source>
        <dbReference type="PROSITE" id="PS51464"/>
    </source>
</evidence>
<proteinExistence type="predicted"/>
<organism evidence="2 3">
    <name type="scientific">Citrobacter amalonaticus</name>
    <dbReference type="NCBI Taxonomy" id="35703"/>
    <lineage>
        <taxon>Bacteria</taxon>
        <taxon>Pseudomonadati</taxon>
        <taxon>Pseudomonadota</taxon>
        <taxon>Gammaproteobacteria</taxon>
        <taxon>Enterobacterales</taxon>
        <taxon>Enterobacteriaceae</taxon>
        <taxon>Citrobacter</taxon>
    </lineage>
</organism>
<dbReference type="InterPro" id="IPR001347">
    <property type="entry name" value="SIS_dom"/>
</dbReference>
<gene>
    <name evidence="2" type="ORF">C3430_26575</name>
</gene>
<evidence type="ECO:0000313" key="2">
    <source>
        <dbReference type="EMBL" id="POU59264.1"/>
    </source>
</evidence>
<feature type="domain" description="SIS" evidence="1">
    <location>
        <begin position="41"/>
        <end position="193"/>
    </location>
</feature>
<dbReference type="GO" id="GO:0097367">
    <property type="term" value="F:carbohydrate derivative binding"/>
    <property type="evidence" value="ECO:0007669"/>
    <property type="project" value="InterPro"/>
</dbReference>
<dbReference type="RefSeq" id="WP_103778302.1">
    <property type="nucleotide sequence ID" value="NZ_PQLX01000018.1"/>
</dbReference>
<dbReference type="GO" id="GO:1901135">
    <property type="term" value="P:carbohydrate derivative metabolic process"/>
    <property type="evidence" value="ECO:0007669"/>
    <property type="project" value="InterPro"/>
</dbReference>
<sequence>MLNHNEDWWQEKGAILTAKAIVAQPRLWKEGLERVKTQEEAIAAFWTGCENRHRIVITGAGSSLLAARSCLNWLRSVSERQIEVIPSTDLVLMPERMTDDVILVSVSSSGNTPETVRVVEKYLMSQPGLYHIAITNNAQSKLALLACQHPEGLFVPVPEGTSNGSFAATSEFTLPLWYLMLLLAPKRRQELENILPVLMRGAGYFLQNYASAIEQWATLERDNMVAVGALSLKAVACETSLKLLEMGNGSIMTAWHSMLEFRHGPKLIVNRDATILGYIAARPDLQRYDLDMMTELKRDRSEAAMIIGIGHDALPDEATVCDRYFHFSSPELAEVHESFTAMLYVLFAQLAGLYKAIAAGVTPDNPSHDGKVAKVAKVTVY</sequence>
<protein>
    <submittedName>
        <fullName evidence="2">Silent information regulator protein Sir2</fullName>
    </submittedName>
</protein>
<reference evidence="2 3" key="1">
    <citation type="submission" date="2018-01" db="EMBL/GenBank/DDBJ databases">
        <title>Complete genome sequences of 14 Citrobacter spp. isolated from plant in Canada.</title>
        <authorList>
            <person name="Bhandare S.G."/>
            <person name="Colavecchio A."/>
            <person name="Jeukens J."/>
            <person name="Emond-Rheault J.-G."/>
            <person name="Freschi L."/>
            <person name="Hamel J."/>
            <person name="Kukavica-Ibrulj I."/>
            <person name="Levesque R."/>
            <person name="Goodridge L."/>
        </authorList>
    </citation>
    <scope>NUCLEOTIDE SEQUENCE [LARGE SCALE GENOMIC DNA]</scope>
    <source>
        <strain evidence="2 3">S1285</strain>
    </source>
</reference>
<comment type="caution">
    <text evidence="2">The sequence shown here is derived from an EMBL/GenBank/DDBJ whole genome shotgun (WGS) entry which is preliminary data.</text>
</comment>
<dbReference type="EMBL" id="PQLX01000018">
    <property type="protein sequence ID" value="POU59264.1"/>
    <property type="molecule type" value="Genomic_DNA"/>
</dbReference>
<dbReference type="Proteomes" id="UP000237003">
    <property type="component" value="Unassembled WGS sequence"/>
</dbReference>
<dbReference type="InterPro" id="IPR046348">
    <property type="entry name" value="SIS_dom_sf"/>
</dbReference>
<dbReference type="OrthoDB" id="9779207at2"/>
<name>A0A2S4RQ71_CITAM</name>
<dbReference type="SUPFAM" id="SSF53697">
    <property type="entry name" value="SIS domain"/>
    <property type="match status" value="1"/>
</dbReference>
<dbReference type="PANTHER" id="PTHR10937">
    <property type="entry name" value="GLUCOSAMINE--FRUCTOSE-6-PHOSPHATE AMINOTRANSFERASE, ISOMERIZING"/>
    <property type="match status" value="1"/>
</dbReference>
<accession>A0A2S4RQ71</accession>